<keyword evidence="4" id="KW-1185">Reference proteome</keyword>
<name>A0A6A4D7N0_9STRA</name>
<feature type="chain" id="PRO_5025644708" description="Secreted protein" evidence="2">
    <location>
        <begin position="24"/>
        <end position="118"/>
    </location>
</feature>
<reference evidence="3 4" key="1">
    <citation type="submission" date="2018-08" db="EMBL/GenBank/DDBJ databases">
        <title>Genomic investigation of the strawberry pathogen Phytophthora fragariae indicates pathogenicity is determined by transcriptional variation in three key races.</title>
        <authorList>
            <person name="Adams T.M."/>
            <person name="Armitage A.D."/>
            <person name="Sobczyk M.K."/>
            <person name="Bates H.J."/>
            <person name="Dunwell J.M."/>
            <person name="Nellist C.F."/>
            <person name="Harrison R.J."/>
        </authorList>
    </citation>
    <scope>NUCLEOTIDE SEQUENCE [LARGE SCALE GENOMIC DNA]</scope>
    <source>
        <strain evidence="3 4">SCRP333</strain>
    </source>
</reference>
<keyword evidence="2" id="KW-0732">Signal</keyword>
<evidence type="ECO:0000256" key="2">
    <source>
        <dbReference type="SAM" id="SignalP"/>
    </source>
</evidence>
<evidence type="ECO:0008006" key="5">
    <source>
        <dbReference type="Google" id="ProtNLM"/>
    </source>
</evidence>
<dbReference type="Proteomes" id="UP000434957">
    <property type="component" value="Unassembled WGS sequence"/>
</dbReference>
<organism evidence="3 4">
    <name type="scientific">Phytophthora rubi</name>
    <dbReference type="NCBI Taxonomy" id="129364"/>
    <lineage>
        <taxon>Eukaryota</taxon>
        <taxon>Sar</taxon>
        <taxon>Stramenopiles</taxon>
        <taxon>Oomycota</taxon>
        <taxon>Peronosporomycetes</taxon>
        <taxon>Peronosporales</taxon>
        <taxon>Peronosporaceae</taxon>
        <taxon>Phytophthora</taxon>
    </lineage>
</organism>
<proteinExistence type="predicted"/>
<protein>
    <recommendedName>
        <fullName evidence="5">Secreted protein</fullName>
    </recommendedName>
</protein>
<gene>
    <name evidence="3" type="ORF">PR003_g22462</name>
</gene>
<feature type="region of interest" description="Disordered" evidence="1">
    <location>
        <begin position="98"/>
        <end position="118"/>
    </location>
</feature>
<evidence type="ECO:0000313" key="3">
    <source>
        <dbReference type="EMBL" id="KAE9301671.1"/>
    </source>
</evidence>
<dbReference type="AlphaFoldDB" id="A0A6A4D7N0"/>
<sequence>MPFLFSSCSSCCVLAFLARSAWLRGRRRALCILPEFVRHQAPRRREAWRRSVGSGFETAAAKRRTDAAYCSVAHDARHSTAPRPTWRVARIERVHRRSTGCAGPGQESGLSVWTVPDS</sequence>
<accession>A0A6A4D7N0</accession>
<comment type="caution">
    <text evidence="3">The sequence shown here is derived from an EMBL/GenBank/DDBJ whole genome shotgun (WGS) entry which is preliminary data.</text>
</comment>
<dbReference type="EMBL" id="QXFT01002228">
    <property type="protein sequence ID" value="KAE9301671.1"/>
    <property type="molecule type" value="Genomic_DNA"/>
</dbReference>
<evidence type="ECO:0000256" key="1">
    <source>
        <dbReference type="SAM" id="MobiDB-lite"/>
    </source>
</evidence>
<feature type="signal peptide" evidence="2">
    <location>
        <begin position="1"/>
        <end position="23"/>
    </location>
</feature>
<evidence type="ECO:0000313" key="4">
    <source>
        <dbReference type="Proteomes" id="UP000434957"/>
    </source>
</evidence>